<protein>
    <submittedName>
        <fullName evidence="1">Uncharacterized protein</fullName>
    </submittedName>
</protein>
<keyword evidence="2" id="KW-1185">Reference proteome</keyword>
<dbReference type="RefSeq" id="WP_203795175.1">
    <property type="nucleotide sequence ID" value="NZ_BAAAQE010000012.1"/>
</dbReference>
<proteinExistence type="predicted"/>
<evidence type="ECO:0000313" key="2">
    <source>
        <dbReference type="Proteomes" id="UP000612282"/>
    </source>
</evidence>
<name>A0ABQ3X6Q2_9ACTN</name>
<accession>A0ABQ3X6Q2</accession>
<comment type="caution">
    <text evidence="1">The sequence shown here is derived from an EMBL/GenBank/DDBJ whole genome shotgun (WGS) entry which is preliminary data.</text>
</comment>
<organism evidence="1 2">
    <name type="scientific">Actinoplanes couchii</name>
    <dbReference type="NCBI Taxonomy" id="403638"/>
    <lineage>
        <taxon>Bacteria</taxon>
        <taxon>Bacillati</taxon>
        <taxon>Actinomycetota</taxon>
        <taxon>Actinomycetes</taxon>
        <taxon>Micromonosporales</taxon>
        <taxon>Micromonosporaceae</taxon>
        <taxon>Actinoplanes</taxon>
    </lineage>
</organism>
<reference evidence="1 2" key="1">
    <citation type="submission" date="2021-01" db="EMBL/GenBank/DDBJ databases">
        <title>Whole genome shotgun sequence of Actinoplanes couchii NBRC 106145.</title>
        <authorList>
            <person name="Komaki H."/>
            <person name="Tamura T."/>
        </authorList>
    </citation>
    <scope>NUCLEOTIDE SEQUENCE [LARGE SCALE GENOMIC DNA]</scope>
    <source>
        <strain evidence="1 2">NBRC 106145</strain>
    </source>
</reference>
<gene>
    <name evidence="1" type="ORF">Aco03nite_024670</name>
</gene>
<sequence length="159" mass="16224">MRKAKSALAVVIAVALVAVGGAAWALWSVGGKGNATARGGTVIELLAAGRPDPGTPLYPGAGLDLLVMVRNDNTFPVRVDRIRPGSATATADDKHRKAGCLRTGVSLSRPVYSVALDIAPDSSANVLLPAAVRMTDDSDSACQGATFTLPLTLTGRSDA</sequence>
<dbReference type="EMBL" id="BOMG01000036">
    <property type="protein sequence ID" value="GID54063.1"/>
    <property type="molecule type" value="Genomic_DNA"/>
</dbReference>
<dbReference type="Proteomes" id="UP000612282">
    <property type="component" value="Unassembled WGS sequence"/>
</dbReference>
<evidence type="ECO:0000313" key="1">
    <source>
        <dbReference type="EMBL" id="GID54063.1"/>
    </source>
</evidence>